<accession>A0ABV8RK47</accession>
<feature type="transmembrane region" description="Helical" evidence="1">
    <location>
        <begin position="77"/>
        <end position="98"/>
    </location>
</feature>
<keyword evidence="1" id="KW-0472">Membrane</keyword>
<reference evidence="3" key="1">
    <citation type="journal article" date="2019" name="Int. J. Syst. Evol. Microbiol.">
        <title>The Global Catalogue of Microorganisms (GCM) 10K type strain sequencing project: providing services to taxonomists for standard genome sequencing and annotation.</title>
        <authorList>
            <consortium name="The Broad Institute Genomics Platform"/>
            <consortium name="The Broad Institute Genome Sequencing Center for Infectious Disease"/>
            <person name="Wu L."/>
            <person name="Ma J."/>
        </authorList>
    </citation>
    <scope>NUCLEOTIDE SEQUENCE [LARGE SCALE GENOMIC DNA]</scope>
    <source>
        <strain evidence="3">CECT 8531</strain>
    </source>
</reference>
<gene>
    <name evidence="2" type="ORF">ACFOWX_11575</name>
</gene>
<evidence type="ECO:0000313" key="2">
    <source>
        <dbReference type="EMBL" id="MFC4293054.1"/>
    </source>
</evidence>
<proteinExistence type="predicted"/>
<feature type="transmembrane region" description="Helical" evidence="1">
    <location>
        <begin position="110"/>
        <end position="131"/>
    </location>
</feature>
<sequence>MHGHIDKETPATPEGSAFEFKGNWAAFGKIALTNLLLTIVTLGVYRFWATTRERKYLWAETRFIDDRLEWTGTGLELLIGFVLVIILFFVPLLGIQFLQQALVARDQLAAAGSLTMVLFILIFYITGLARYRALRYRLSRTYWHGIRGGSDDQGLGYGVSYMWKTFIGYAVMGLLIPWSMMSLWNERWGKMSFGQHQFHAIGDYSDTFKRYLLFYLSPFLLIVGGFFAGAVSVGMGSPTTAAVSVIGLVLFFYIGLGLIAMAFYAKFFRVAIDGLSLQKLDFGFSARTKDWLILFLGDAGLWLLAAAAVALPAIALAGTVGWLNDFQFPQPGDDAAAVYLTLFVPMIIFAVIPFLLIGPFIRYRHWRFFITYLQCYGEINLDELTQSETTTAKHGEGLLDAFDVGAI</sequence>
<comment type="caution">
    <text evidence="2">The sequence shown here is derived from an EMBL/GenBank/DDBJ whole genome shotgun (WGS) entry which is preliminary data.</text>
</comment>
<protein>
    <submittedName>
        <fullName evidence="2">YjgN family protein</fullName>
    </submittedName>
</protein>
<dbReference type="RefSeq" id="WP_381424251.1">
    <property type="nucleotide sequence ID" value="NZ_JBHSDH010000013.1"/>
</dbReference>
<dbReference type="InterPro" id="IPR010295">
    <property type="entry name" value="DUF898"/>
</dbReference>
<dbReference type="Pfam" id="PF05987">
    <property type="entry name" value="DUF898"/>
    <property type="match status" value="1"/>
</dbReference>
<dbReference type="Proteomes" id="UP001595887">
    <property type="component" value="Unassembled WGS sequence"/>
</dbReference>
<feature type="transmembrane region" description="Helical" evidence="1">
    <location>
        <begin position="241"/>
        <end position="265"/>
    </location>
</feature>
<feature type="transmembrane region" description="Helical" evidence="1">
    <location>
        <begin position="30"/>
        <end position="48"/>
    </location>
</feature>
<name>A0ABV8RK47_9SPHN</name>
<dbReference type="EMBL" id="JBHSDH010000013">
    <property type="protein sequence ID" value="MFC4293054.1"/>
    <property type="molecule type" value="Genomic_DNA"/>
</dbReference>
<feature type="transmembrane region" description="Helical" evidence="1">
    <location>
        <begin position="291"/>
        <end position="316"/>
    </location>
</feature>
<keyword evidence="3" id="KW-1185">Reference proteome</keyword>
<evidence type="ECO:0000256" key="1">
    <source>
        <dbReference type="SAM" id="Phobius"/>
    </source>
</evidence>
<feature type="transmembrane region" description="Helical" evidence="1">
    <location>
        <begin position="166"/>
        <end position="184"/>
    </location>
</feature>
<feature type="transmembrane region" description="Helical" evidence="1">
    <location>
        <begin position="212"/>
        <end position="235"/>
    </location>
</feature>
<evidence type="ECO:0000313" key="3">
    <source>
        <dbReference type="Proteomes" id="UP001595887"/>
    </source>
</evidence>
<feature type="transmembrane region" description="Helical" evidence="1">
    <location>
        <begin position="336"/>
        <end position="357"/>
    </location>
</feature>
<keyword evidence="1" id="KW-0812">Transmembrane</keyword>
<keyword evidence="1" id="KW-1133">Transmembrane helix</keyword>
<organism evidence="2 3">
    <name type="scientific">Sphingorhabdus arenilitoris</name>
    <dbReference type="NCBI Taxonomy" id="1490041"/>
    <lineage>
        <taxon>Bacteria</taxon>
        <taxon>Pseudomonadati</taxon>
        <taxon>Pseudomonadota</taxon>
        <taxon>Alphaproteobacteria</taxon>
        <taxon>Sphingomonadales</taxon>
        <taxon>Sphingomonadaceae</taxon>
        <taxon>Sphingorhabdus</taxon>
    </lineage>
</organism>